<dbReference type="Proteomes" id="UP001165143">
    <property type="component" value="Unassembled WGS sequence"/>
</dbReference>
<comment type="caution">
    <text evidence="1">The sequence shown here is derived from an EMBL/GenBank/DDBJ whole genome shotgun (WGS) entry which is preliminary data.</text>
</comment>
<protein>
    <submittedName>
        <fullName evidence="1">Uncharacterized protein</fullName>
    </submittedName>
</protein>
<proteinExistence type="predicted"/>
<dbReference type="AlphaFoldDB" id="A0A9W6PN06"/>
<evidence type="ECO:0000313" key="1">
    <source>
        <dbReference type="EMBL" id="GLW57848.1"/>
    </source>
</evidence>
<organism evidence="1 2">
    <name type="scientific">Kitasatospora phosalacinea</name>
    <dbReference type="NCBI Taxonomy" id="2065"/>
    <lineage>
        <taxon>Bacteria</taxon>
        <taxon>Bacillati</taxon>
        <taxon>Actinomycetota</taxon>
        <taxon>Actinomycetes</taxon>
        <taxon>Kitasatosporales</taxon>
        <taxon>Streptomycetaceae</taxon>
        <taxon>Kitasatospora</taxon>
    </lineage>
</organism>
<name>A0A9W6PN06_9ACTN</name>
<dbReference type="EMBL" id="BSRX01000043">
    <property type="protein sequence ID" value="GLW57848.1"/>
    <property type="molecule type" value="Genomic_DNA"/>
</dbReference>
<accession>A0A9W6PN06</accession>
<sequence length="97" mass="11188">MNLRPYSVPNRRPYPRVARARRQIERATRMRPCPMCGHPEREHAFEGEHRVCSRGQGVRISCRVCAEFWARLPAVAALQEFARVLSTPPRPSSFTLT</sequence>
<gene>
    <name evidence="1" type="ORF">Kpho01_58590</name>
</gene>
<evidence type="ECO:0000313" key="2">
    <source>
        <dbReference type="Proteomes" id="UP001165143"/>
    </source>
</evidence>
<reference evidence="1" key="1">
    <citation type="submission" date="2023-02" db="EMBL/GenBank/DDBJ databases">
        <title>Kitasatospora phosalacinea NBRC 14362.</title>
        <authorList>
            <person name="Ichikawa N."/>
            <person name="Sato H."/>
            <person name="Tonouchi N."/>
        </authorList>
    </citation>
    <scope>NUCLEOTIDE SEQUENCE</scope>
    <source>
        <strain evidence="1">NBRC 14362</strain>
    </source>
</reference>